<feature type="transmembrane region" description="Helical" evidence="1">
    <location>
        <begin position="38"/>
        <end position="59"/>
    </location>
</feature>
<accession>A0AAX3WG56</accession>
<name>A0AAX3WG56_METEX</name>
<dbReference type="EMBL" id="CP073633">
    <property type="protein sequence ID" value="WHQ69476.1"/>
    <property type="molecule type" value="Genomic_DNA"/>
</dbReference>
<evidence type="ECO:0000256" key="2">
    <source>
        <dbReference type="SAM" id="SignalP"/>
    </source>
</evidence>
<feature type="signal peptide" evidence="2">
    <location>
        <begin position="1"/>
        <end position="27"/>
    </location>
</feature>
<feature type="transmembrane region" description="Helical" evidence="1">
    <location>
        <begin position="95"/>
        <end position="114"/>
    </location>
</feature>
<evidence type="ECO:0000313" key="3">
    <source>
        <dbReference type="EMBL" id="WHQ69476.1"/>
    </source>
</evidence>
<evidence type="ECO:0000313" key="4">
    <source>
        <dbReference type="Proteomes" id="UP001223720"/>
    </source>
</evidence>
<protein>
    <submittedName>
        <fullName evidence="3">Uncharacterized protein</fullName>
    </submittedName>
</protein>
<proteinExistence type="predicted"/>
<dbReference type="Proteomes" id="UP001223720">
    <property type="component" value="Chromosome"/>
</dbReference>
<feature type="transmembrane region" description="Helical" evidence="1">
    <location>
        <begin position="66"/>
        <end position="83"/>
    </location>
</feature>
<feature type="chain" id="PRO_5043724466" evidence="2">
    <location>
        <begin position="28"/>
        <end position="121"/>
    </location>
</feature>
<organism evidence="3 4">
    <name type="scientific">Methylorubrum extorquens</name>
    <name type="common">Methylobacterium dichloromethanicum</name>
    <name type="synonym">Methylobacterium extorquens</name>
    <dbReference type="NCBI Taxonomy" id="408"/>
    <lineage>
        <taxon>Bacteria</taxon>
        <taxon>Pseudomonadati</taxon>
        <taxon>Pseudomonadota</taxon>
        <taxon>Alphaproteobacteria</taxon>
        <taxon>Hyphomicrobiales</taxon>
        <taxon>Methylobacteriaceae</taxon>
        <taxon>Methylorubrum</taxon>
    </lineage>
</organism>
<keyword evidence="1" id="KW-0812">Transmembrane</keyword>
<keyword evidence="2" id="KW-0732">Signal</keyword>
<keyword evidence="1" id="KW-0472">Membrane</keyword>
<evidence type="ECO:0000256" key="1">
    <source>
        <dbReference type="SAM" id="Phobius"/>
    </source>
</evidence>
<dbReference type="AlphaFoldDB" id="A0AAX3WG56"/>
<gene>
    <name evidence="3" type="ORF">KEC54_24570</name>
</gene>
<dbReference type="RefSeq" id="WP_283535475.1">
    <property type="nucleotide sequence ID" value="NZ_CP073633.1"/>
</dbReference>
<sequence length="121" mass="12323">MSYPLSQPLWYVAQIAAIAAIPSSALAATTAPSVPEKILIYGIVFVGFTVIAIASTMVAKVSRHTGLMLSFLVLGALLIAVQIEGGGISSDFVVGYVAGGCAAVAGVLALAASMSRRRRGL</sequence>
<keyword evidence="1" id="KW-1133">Transmembrane helix</keyword>
<reference evidence="3" key="1">
    <citation type="journal article" date="2022" name="Biotechnol. Bioprocess Eng.">
        <title>Pan-genome Analysis Reveals Comparative Genomic Features of Central Metabolic Pathways in Methylorubrum extorquens.</title>
        <authorList>
            <person name="Lee G.M."/>
            <person name="Scott-Nevros Z.K."/>
            <person name="Lee S.-M."/>
            <person name="Kim D."/>
        </authorList>
    </citation>
    <scope>NUCLEOTIDE SEQUENCE</scope>
    <source>
        <strain evidence="3">ATCC 55366</strain>
    </source>
</reference>